<gene>
    <name evidence="2" type="ORF">BBP00_00008928</name>
</gene>
<protein>
    <submittedName>
        <fullName evidence="2">Uncharacterized protein</fullName>
    </submittedName>
</protein>
<accession>A0A3F2RE52</accession>
<sequence length="338" mass="37015">MRLRGIVGSRGSAGGDVATHTDVTAPNAKGELPPPELRYLTNASFPEGSKKAKGDYNPPQAHLLAASRMFRAFGSGTGKPLSAMSFALWLRELDCMTFQATPAVLMAIFSGRLGSRGFTLMHFKESSEMAALEEGSTNANFASDFSASATLPPTDINCAMYEDILDALHGLNVLGQEVWYDHMRKLTSRLRVFVAKNKSADPANTPARVRLTLLYANKFLGAALGHLQADDPQRVLTQVTEAGHHQAQGKGRRDNDGRRENSRRPAIPDAIRRLIPMNHKGQEPCLLNAAGLPCSGGSRDRCGNPRRVHNWSEPLPTRLQEWIDRTYGGRVSNEEGRR</sequence>
<comment type="caution">
    <text evidence="2">The sequence shown here is derived from an EMBL/GenBank/DDBJ whole genome shotgun (WGS) entry which is preliminary data.</text>
</comment>
<evidence type="ECO:0000313" key="3">
    <source>
        <dbReference type="Proteomes" id="UP000277300"/>
    </source>
</evidence>
<dbReference type="AlphaFoldDB" id="A0A3F2RE52"/>
<organism evidence="2 3">
    <name type="scientific">Phytophthora kernoviae</name>
    <dbReference type="NCBI Taxonomy" id="325452"/>
    <lineage>
        <taxon>Eukaryota</taxon>
        <taxon>Sar</taxon>
        <taxon>Stramenopiles</taxon>
        <taxon>Oomycota</taxon>
        <taxon>Peronosporomycetes</taxon>
        <taxon>Peronosporales</taxon>
        <taxon>Peronosporaceae</taxon>
        <taxon>Phytophthora</taxon>
    </lineage>
</organism>
<name>A0A3F2RE52_9STRA</name>
<dbReference type="OrthoDB" id="121048at2759"/>
<evidence type="ECO:0000256" key="1">
    <source>
        <dbReference type="SAM" id="MobiDB-lite"/>
    </source>
</evidence>
<feature type="region of interest" description="Disordered" evidence="1">
    <location>
        <begin position="240"/>
        <end position="267"/>
    </location>
</feature>
<feature type="region of interest" description="Disordered" evidence="1">
    <location>
        <begin position="1"/>
        <end position="35"/>
    </location>
</feature>
<feature type="compositionally biased region" description="Basic and acidic residues" evidence="1">
    <location>
        <begin position="251"/>
        <end position="263"/>
    </location>
</feature>
<proteinExistence type="predicted"/>
<reference evidence="2 3" key="1">
    <citation type="submission" date="2018-07" db="EMBL/GenBank/DDBJ databases">
        <title>Genome sequencing of oomycete isolates from Chile give support for New Zealand origin for Phytophthora kernoviae and make available the first Nothophytophthora sp. genome.</title>
        <authorList>
            <person name="Studholme D.J."/>
            <person name="Sanfuentes E."/>
            <person name="Panda P."/>
            <person name="Hill R."/>
            <person name="Sambles C."/>
            <person name="Grant M."/>
            <person name="Williams N.M."/>
            <person name="Mcdougal R.L."/>
        </authorList>
    </citation>
    <scope>NUCLEOTIDE SEQUENCE [LARGE SCALE GENOMIC DNA]</scope>
    <source>
        <strain evidence="2">Chile6</strain>
    </source>
</reference>
<dbReference type="EMBL" id="MBDO02000512">
    <property type="protein sequence ID" value="RLN54447.1"/>
    <property type="molecule type" value="Genomic_DNA"/>
</dbReference>
<evidence type="ECO:0000313" key="2">
    <source>
        <dbReference type="EMBL" id="RLN54447.1"/>
    </source>
</evidence>
<dbReference type="Proteomes" id="UP000277300">
    <property type="component" value="Unassembled WGS sequence"/>
</dbReference>